<evidence type="ECO:0000313" key="2">
    <source>
        <dbReference type="EMBL" id="MBB3982768.1"/>
    </source>
</evidence>
<dbReference type="Gene3D" id="3.10.450.50">
    <property type="match status" value="1"/>
</dbReference>
<reference evidence="2 3" key="1">
    <citation type="submission" date="2020-08" db="EMBL/GenBank/DDBJ databases">
        <title>Genomic Encyclopedia of Type Strains, Phase IV (KMG-IV): sequencing the most valuable type-strain genomes for metagenomic binning, comparative biology and taxonomic classification.</title>
        <authorList>
            <person name="Goeker M."/>
        </authorList>
    </citation>
    <scope>NUCLEOTIDE SEQUENCE [LARGE SCALE GENOMIC DNA]</scope>
    <source>
        <strain evidence="2 3">DSM 29348</strain>
    </source>
</reference>
<dbReference type="InterPro" id="IPR032710">
    <property type="entry name" value="NTF2-like_dom_sf"/>
</dbReference>
<gene>
    <name evidence="2" type="ORF">GGR44_002434</name>
</gene>
<dbReference type="Pfam" id="PF12680">
    <property type="entry name" value="SnoaL_2"/>
    <property type="match status" value="1"/>
</dbReference>
<dbReference type="SUPFAM" id="SSF54427">
    <property type="entry name" value="NTF2-like"/>
    <property type="match status" value="1"/>
</dbReference>
<dbReference type="RefSeq" id="WP_183955828.1">
    <property type="nucleotide sequence ID" value="NZ_JACIEB010000005.1"/>
</dbReference>
<dbReference type="InterPro" id="IPR037401">
    <property type="entry name" value="SnoaL-like"/>
</dbReference>
<dbReference type="PANTHER" id="PTHR41252:SF1">
    <property type="entry name" value="BLR2505 PROTEIN"/>
    <property type="match status" value="1"/>
</dbReference>
<dbReference type="Proteomes" id="UP000552757">
    <property type="component" value="Unassembled WGS sequence"/>
</dbReference>
<proteinExistence type="predicted"/>
<comment type="caution">
    <text evidence="2">The sequence shown here is derived from an EMBL/GenBank/DDBJ whole genome shotgun (WGS) entry which is preliminary data.</text>
</comment>
<dbReference type="PANTHER" id="PTHR41252">
    <property type="entry name" value="BLR2505 PROTEIN"/>
    <property type="match status" value="1"/>
</dbReference>
<evidence type="ECO:0000259" key="1">
    <source>
        <dbReference type="Pfam" id="PF12680"/>
    </source>
</evidence>
<sequence length="141" mass="15599">MTTFAEGQDAQALADRNRDLVITLMQALDKCDLATIRTILAPDVAWYVSGVGMLDLETLLTQMQQMLGMATVAKTTIVATTAEGERVAVESRGNFEFPDGRAYRNHYHHLFTVRDGRVVGVREYLDLQETERVFGAMGDGA</sequence>
<feature type="domain" description="SnoaL-like" evidence="1">
    <location>
        <begin position="24"/>
        <end position="119"/>
    </location>
</feature>
<organism evidence="2 3">
    <name type="scientific">Sphingobium fontiphilum</name>
    <dbReference type="NCBI Taxonomy" id="944425"/>
    <lineage>
        <taxon>Bacteria</taxon>
        <taxon>Pseudomonadati</taxon>
        <taxon>Pseudomonadota</taxon>
        <taxon>Alphaproteobacteria</taxon>
        <taxon>Sphingomonadales</taxon>
        <taxon>Sphingomonadaceae</taxon>
        <taxon>Sphingobium</taxon>
    </lineage>
</organism>
<accession>A0A7W6DMW5</accession>
<evidence type="ECO:0000313" key="3">
    <source>
        <dbReference type="Proteomes" id="UP000552757"/>
    </source>
</evidence>
<dbReference type="AlphaFoldDB" id="A0A7W6DMW5"/>
<protein>
    <recommendedName>
        <fullName evidence="1">SnoaL-like domain-containing protein</fullName>
    </recommendedName>
</protein>
<name>A0A7W6DMW5_9SPHN</name>
<keyword evidence="3" id="KW-1185">Reference proteome</keyword>
<dbReference type="EMBL" id="JACIEB010000005">
    <property type="protein sequence ID" value="MBB3982768.1"/>
    <property type="molecule type" value="Genomic_DNA"/>
</dbReference>